<dbReference type="GO" id="GO:0016757">
    <property type="term" value="F:glycosyltransferase activity"/>
    <property type="evidence" value="ECO:0007669"/>
    <property type="project" value="UniProtKB-KW"/>
</dbReference>
<dbReference type="Gene3D" id="3.40.50.2000">
    <property type="entry name" value="Glycogen Phosphorylase B"/>
    <property type="match status" value="2"/>
</dbReference>
<dbReference type="Pfam" id="PF00534">
    <property type="entry name" value="Glycos_transf_1"/>
    <property type="match status" value="1"/>
</dbReference>
<dbReference type="PANTHER" id="PTHR46401">
    <property type="entry name" value="GLYCOSYLTRANSFERASE WBBK-RELATED"/>
    <property type="match status" value="1"/>
</dbReference>
<organism evidence="5 6">
    <name type="scientific">Actinoplanes nipponensis</name>
    <dbReference type="NCBI Taxonomy" id="135950"/>
    <lineage>
        <taxon>Bacteria</taxon>
        <taxon>Bacillati</taxon>
        <taxon>Actinomycetota</taxon>
        <taxon>Actinomycetes</taxon>
        <taxon>Micromonosporales</taxon>
        <taxon>Micromonosporaceae</taxon>
        <taxon>Actinoplanes</taxon>
    </lineage>
</organism>
<dbReference type="InterPro" id="IPR001296">
    <property type="entry name" value="Glyco_trans_1"/>
</dbReference>
<dbReference type="Pfam" id="PF13439">
    <property type="entry name" value="Glyco_transf_4"/>
    <property type="match status" value="1"/>
</dbReference>
<dbReference type="RefSeq" id="WP_239130493.1">
    <property type="nucleotide sequence ID" value="NZ_BAAAYJ010000078.1"/>
</dbReference>
<comment type="caution">
    <text evidence="5">The sequence shown here is derived from an EMBL/GenBank/DDBJ whole genome shotgun (WGS) entry which is preliminary data.</text>
</comment>
<dbReference type="EMBL" id="BOMQ01000053">
    <property type="protein sequence ID" value="GIE50959.1"/>
    <property type="molecule type" value="Genomic_DNA"/>
</dbReference>
<accession>A0A919MIP0</accession>
<dbReference type="Proteomes" id="UP000647172">
    <property type="component" value="Unassembled WGS sequence"/>
</dbReference>
<dbReference type="PANTHER" id="PTHR46401:SF2">
    <property type="entry name" value="GLYCOSYLTRANSFERASE WBBK-RELATED"/>
    <property type="match status" value="1"/>
</dbReference>
<feature type="domain" description="Glycosyl transferase family 1" evidence="3">
    <location>
        <begin position="231"/>
        <end position="383"/>
    </location>
</feature>
<keyword evidence="6" id="KW-1185">Reference proteome</keyword>
<protein>
    <submittedName>
        <fullName evidence="5">Glycosyl transferase family 1</fullName>
    </submittedName>
</protein>
<keyword evidence="1" id="KW-0328">Glycosyltransferase</keyword>
<evidence type="ECO:0000259" key="4">
    <source>
        <dbReference type="Pfam" id="PF13439"/>
    </source>
</evidence>
<evidence type="ECO:0000256" key="1">
    <source>
        <dbReference type="ARBA" id="ARBA00022676"/>
    </source>
</evidence>
<feature type="domain" description="Glycosyltransferase subfamily 4-like N-terminal" evidence="4">
    <location>
        <begin position="15"/>
        <end position="217"/>
    </location>
</feature>
<dbReference type="SUPFAM" id="SSF53756">
    <property type="entry name" value="UDP-Glycosyltransferase/glycogen phosphorylase"/>
    <property type="match status" value="1"/>
</dbReference>
<dbReference type="CDD" id="cd03801">
    <property type="entry name" value="GT4_PimA-like"/>
    <property type="match status" value="1"/>
</dbReference>
<keyword evidence="2 5" id="KW-0808">Transferase</keyword>
<evidence type="ECO:0000313" key="5">
    <source>
        <dbReference type="EMBL" id="GIE50959.1"/>
    </source>
</evidence>
<dbReference type="InterPro" id="IPR028098">
    <property type="entry name" value="Glyco_trans_4-like_N"/>
</dbReference>
<evidence type="ECO:0000313" key="6">
    <source>
        <dbReference type="Proteomes" id="UP000647172"/>
    </source>
</evidence>
<sequence>MRIALLTYRGNPTCGGQGIYVRHLSRELTRLGHRVDVLSGPPYPELDPGVTLVRVPSLDLYRQPDPFRMPALREYRDWIDVVEVATMMTAGFPEPLTFSLRARRLLKASPGRYDVVHDNQTLGYGLLGMLRDGLPLVTTVHHPIQIDRALDLAAADSRSRRVSLRRWYGFTRMQRQVAGRLPGVLTVSGASRDEIVEHLRVPAERITTVPIGTDPDRFAPDPAVPRIPGQIVTTASSDVPLKGLEYLVEAVAKVRTGRPATLVVIGEAKPRRVKDLHERFGAATVRFTGRLSEDNLIHTLRSSQIAVVPSLFEGFSLPVVEAMACGLPVIATTAGALPEVAGPDGVAARLVPPADAEAIAESLRELLDDPAQRERLGRAGRERVEQQFTWARCAERTADSYRAAIAAQKGRSGRC</sequence>
<evidence type="ECO:0000259" key="3">
    <source>
        <dbReference type="Pfam" id="PF00534"/>
    </source>
</evidence>
<name>A0A919MIP0_9ACTN</name>
<dbReference type="GO" id="GO:0009103">
    <property type="term" value="P:lipopolysaccharide biosynthetic process"/>
    <property type="evidence" value="ECO:0007669"/>
    <property type="project" value="TreeGrafter"/>
</dbReference>
<evidence type="ECO:0000256" key="2">
    <source>
        <dbReference type="ARBA" id="ARBA00022679"/>
    </source>
</evidence>
<gene>
    <name evidence="5" type="ORF">Ani05nite_44930</name>
</gene>
<proteinExistence type="predicted"/>
<dbReference type="AlphaFoldDB" id="A0A919MIP0"/>
<reference evidence="5" key="1">
    <citation type="submission" date="2021-01" db="EMBL/GenBank/DDBJ databases">
        <title>Whole genome shotgun sequence of Actinoplanes nipponensis NBRC 14063.</title>
        <authorList>
            <person name="Komaki H."/>
            <person name="Tamura T."/>
        </authorList>
    </citation>
    <scope>NUCLEOTIDE SEQUENCE</scope>
    <source>
        <strain evidence="5">NBRC 14063</strain>
    </source>
</reference>